<keyword evidence="6" id="KW-0460">Magnesium</keyword>
<protein>
    <recommendedName>
        <fullName evidence="6">Acetate kinase</fullName>
        <ecNumber evidence="6">2.7.2.1</ecNumber>
    </recommendedName>
    <alternativeName>
        <fullName evidence="6">Acetokinase</fullName>
    </alternativeName>
</protein>
<dbReference type="InterPro" id="IPR000890">
    <property type="entry name" value="Aliphatic_acid_kin_short-chain"/>
</dbReference>
<sequence length="396" mass="43597">MGKSIAINAGSSTLKYKLFQMPEETVLSSGAIDRIGLGSSSVSIKYDDGKKYKDTLDIDNHEQAIQLVLDKLLSLNIIKDYSEITGVGHRIVAGGEDFKDSVIIDDDVIKKIEGLTEFAPLHEPAAILGIKAFKKILPNIISIAVFDTSFHTTLPEVNYMYSLPYEYYQNYKVRKYGSHGTSYRYVSQRAASILGKPLEDLKLVILHLGAGASIDAIKDGKSFDTSMGFSPVAGITMATRSGDVDPSALQYVMGKAGIKNMDDMVDILNHKSGLVGVSGVSADMREIEGVMHENHRAMLAREIFKNRIIRYIGSYVAEMGGIDALVFTAGIGENDIMIRQEVSDKLGYFGIKVDPKKNDIRGEERDLSAEGSTVKTLLIPTDEELMIVRDIERLRK</sequence>
<dbReference type="PATRIC" id="fig|1423757.3.peg.793"/>
<dbReference type="SUPFAM" id="SSF53067">
    <property type="entry name" value="Actin-like ATPase domain"/>
    <property type="match status" value="2"/>
</dbReference>
<comment type="similarity">
    <text evidence="1 6 7">Belongs to the acetokinase family.</text>
</comment>
<dbReference type="RefSeq" id="WP_004561404.1">
    <property type="nucleotide sequence ID" value="NZ_AZDF01000002.1"/>
</dbReference>
<comment type="catalytic activity">
    <reaction evidence="6">
        <text>acetate + ATP = acetyl phosphate + ADP</text>
        <dbReference type="Rhea" id="RHEA:11352"/>
        <dbReference type="ChEBI" id="CHEBI:22191"/>
        <dbReference type="ChEBI" id="CHEBI:30089"/>
        <dbReference type="ChEBI" id="CHEBI:30616"/>
        <dbReference type="ChEBI" id="CHEBI:456216"/>
        <dbReference type="EC" id="2.7.2.1"/>
    </reaction>
</comment>
<dbReference type="EMBL" id="ACGP01000178">
    <property type="protein sequence ID" value="EEI23909.1"/>
    <property type="molecule type" value="Genomic_DNA"/>
</dbReference>
<dbReference type="CDD" id="cd24010">
    <property type="entry name" value="ASKHA_NBD_AcK_PK"/>
    <property type="match status" value="1"/>
</dbReference>
<keyword evidence="4 6" id="KW-0418">Kinase</keyword>
<dbReference type="NCBIfam" id="TIGR00016">
    <property type="entry name" value="ackA"/>
    <property type="match status" value="1"/>
</dbReference>
<keyword evidence="3 6" id="KW-0547">Nucleotide-binding</keyword>
<dbReference type="GO" id="GO:0008776">
    <property type="term" value="F:acetate kinase activity"/>
    <property type="evidence" value="ECO:0007669"/>
    <property type="project" value="UniProtKB-UniRule"/>
</dbReference>
<feature type="binding site" evidence="6">
    <location>
        <begin position="330"/>
        <end position="334"/>
    </location>
    <ligand>
        <name>ATP</name>
        <dbReference type="ChEBI" id="CHEBI:30616"/>
    </ligand>
</feature>
<dbReference type="GO" id="GO:0005524">
    <property type="term" value="F:ATP binding"/>
    <property type="evidence" value="ECO:0007669"/>
    <property type="project" value="UniProtKB-KW"/>
</dbReference>
<organism evidence="8 9">
    <name type="scientific">Lentilactobacillus hilgardii (strain ATCC 8290 / DSM 20176 / CCUG 30140 / JCM 1155 / KCTC 3500 / NBRC 15886 / NCIMB 8040 / NRRL B-1843 / 9)</name>
    <dbReference type="NCBI Taxonomy" id="1423757"/>
    <lineage>
        <taxon>Bacteria</taxon>
        <taxon>Bacillati</taxon>
        <taxon>Bacillota</taxon>
        <taxon>Bacilli</taxon>
        <taxon>Lactobacillales</taxon>
        <taxon>Lactobacillaceae</taxon>
        <taxon>Lentilactobacillus</taxon>
    </lineage>
</organism>
<name>C0XLG4_LENH9</name>
<evidence type="ECO:0000256" key="3">
    <source>
        <dbReference type="ARBA" id="ARBA00022741"/>
    </source>
</evidence>
<evidence type="ECO:0000256" key="6">
    <source>
        <dbReference type="HAMAP-Rule" id="MF_00020"/>
    </source>
</evidence>
<gene>
    <name evidence="6 8" type="primary">ackA</name>
    <name evidence="8" type="ORF">HMPREF0519_2075</name>
</gene>
<comment type="subunit">
    <text evidence="6">Homodimer.</text>
</comment>
<evidence type="ECO:0000313" key="8">
    <source>
        <dbReference type="EMBL" id="EEI23909.1"/>
    </source>
</evidence>
<dbReference type="GO" id="GO:0000287">
    <property type="term" value="F:magnesium ion binding"/>
    <property type="evidence" value="ECO:0007669"/>
    <property type="project" value="UniProtKB-UniRule"/>
</dbReference>
<dbReference type="InterPro" id="IPR023865">
    <property type="entry name" value="Aliphatic_acid_kinase_CS"/>
</dbReference>
<dbReference type="Gene3D" id="3.30.420.40">
    <property type="match status" value="2"/>
</dbReference>
<keyword evidence="9" id="KW-1185">Reference proteome</keyword>
<reference evidence="8 9" key="1">
    <citation type="submission" date="2009-01" db="EMBL/GenBank/DDBJ databases">
        <authorList>
            <person name="Qin X."/>
            <person name="Bachman B."/>
            <person name="Battles P."/>
            <person name="Bell A."/>
            <person name="Bess C."/>
            <person name="Bickham C."/>
            <person name="Chaboub L."/>
            <person name="Chen D."/>
            <person name="Coyle M."/>
            <person name="Deiros D.R."/>
            <person name="Dinh H."/>
            <person name="Forbes L."/>
            <person name="Fowler G."/>
            <person name="Francisco L."/>
            <person name="Fu Q."/>
            <person name="Gubbala S."/>
            <person name="Hale W."/>
            <person name="Han Y."/>
            <person name="Hemphill L."/>
            <person name="Highlander S.K."/>
            <person name="Hirani K."/>
            <person name="Hogues M."/>
            <person name="Jackson L."/>
            <person name="Jakkamsetti A."/>
            <person name="Javaid M."/>
            <person name="Jiang H."/>
            <person name="Korchina V."/>
            <person name="Kovar C."/>
            <person name="Lara F."/>
            <person name="Lee S."/>
            <person name="Mata R."/>
            <person name="Mathew T."/>
            <person name="Moen C."/>
            <person name="Morales K."/>
            <person name="Munidasa M."/>
            <person name="Nazareth L."/>
            <person name="Ngo R."/>
            <person name="Nguyen L."/>
            <person name="Okwuonu G."/>
            <person name="Ongeri F."/>
            <person name="Patil S."/>
            <person name="Petrosino J."/>
            <person name="Pham C."/>
            <person name="Pham P."/>
            <person name="Pu L.-L."/>
            <person name="Puazo M."/>
            <person name="Raj R."/>
            <person name="Reid J."/>
            <person name="Rouhana J."/>
            <person name="Saada N."/>
            <person name="Shang Y."/>
            <person name="Simmons D."/>
            <person name="Thornton R."/>
            <person name="Warren J."/>
            <person name="Weissenberger G."/>
            <person name="Zhang J."/>
            <person name="Zhang L."/>
            <person name="Zhou C."/>
            <person name="Zhu D."/>
            <person name="Muzny D."/>
            <person name="Worley K."/>
            <person name="Gibbs R."/>
        </authorList>
    </citation>
    <scope>NUCLEOTIDE SEQUENCE [LARGE SCALE GENOMIC DNA]</scope>
    <source>
        <strain evidence="9">ATCC 8290 / DSM 20176 / CCUG 30140 / JCM 1155 / KCTC 3500 / NBRC 15886 / NCIMB 8040 / NRRL B-1843 / 9</strain>
    </source>
</reference>
<dbReference type="PIRSF" id="PIRSF000722">
    <property type="entry name" value="Acetate_prop_kin"/>
    <property type="match status" value="1"/>
</dbReference>
<comment type="caution">
    <text evidence="8">The sequence shown here is derived from an EMBL/GenBank/DDBJ whole genome shotgun (WGS) entry which is preliminary data.</text>
</comment>
<feature type="binding site" evidence="6">
    <location>
        <begin position="207"/>
        <end position="211"/>
    </location>
    <ligand>
        <name>ATP</name>
        <dbReference type="ChEBI" id="CHEBI:30616"/>
    </ligand>
</feature>
<dbReference type="AlphaFoldDB" id="C0XLG4"/>
<dbReference type="PANTHER" id="PTHR21060">
    <property type="entry name" value="ACETATE KINASE"/>
    <property type="match status" value="1"/>
</dbReference>
<dbReference type="PRINTS" id="PR00471">
    <property type="entry name" value="ACETATEKNASE"/>
</dbReference>
<comment type="subcellular location">
    <subcellularLocation>
        <location evidence="6">Cytoplasm</location>
    </subcellularLocation>
</comment>
<dbReference type="EC" id="2.7.2.1" evidence="6"/>
<feature type="site" description="Transition state stabilizer" evidence="6">
    <location>
        <position position="179"/>
    </location>
</feature>
<dbReference type="PROSITE" id="PS01076">
    <property type="entry name" value="ACETATE_KINASE_2"/>
    <property type="match status" value="1"/>
</dbReference>
<evidence type="ECO:0000256" key="4">
    <source>
        <dbReference type="ARBA" id="ARBA00022777"/>
    </source>
</evidence>
<dbReference type="PANTHER" id="PTHR21060:SF15">
    <property type="entry name" value="ACETATE KINASE-RELATED"/>
    <property type="match status" value="1"/>
</dbReference>
<feature type="active site" description="Proton donor/acceptor" evidence="6">
    <location>
        <position position="147"/>
    </location>
</feature>
<feature type="binding site" evidence="6">
    <location>
        <position position="383"/>
    </location>
    <ligand>
        <name>Mg(2+)</name>
        <dbReference type="ChEBI" id="CHEBI:18420"/>
    </ligand>
</feature>
<dbReference type="GO" id="GO:0006085">
    <property type="term" value="P:acetyl-CoA biosynthetic process"/>
    <property type="evidence" value="ECO:0007669"/>
    <property type="project" value="UniProtKB-UniRule"/>
</dbReference>
<accession>C0XLG4</accession>
<feature type="binding site" evidence="6">
    <location>
        <position position="90"/>
    </location>
    <ligand>
        <name>substrate</name>
    </ligand>
</feature>
<dbReference type="Pfam" id="PF00871">
    <property type="entry name" value="Acetate_kinase"/>
    <property type="match status" value="1"/>
</dbReference>
<evidence type="ECO:0000256" key="7">
    <source>
        <dbReference type="RuleBase" id="RU003835"/>
    </source>
</evidence>
<feature type="binding site" evidence="6">
    <location>
        <position position="15"/>
    </location>
    <ligand>
        <name>ATP</name>
        <dbReference type="ChEBI" id="CHEBI:30616"/>
    </ligand>
</feature>
<feature type="site" description="Transition state stabilizer" evidence="6">
    <location>
        <position position="240"/>
    </location>
</feature>
<keyword evidence="6" id="KW-0963">Cytoplasm</keyword>
<feature type="binding site" evidence="6">
    <location>
        <position position="8"/>
    </location>
    <ligand>
        <name>Mg(2+)</name>
        <dbReference type="ChEBI" id="CHEBI:18420"/>
    </ligand>
</feature>
<dbReference type="SMR" id="C0XLG4"/>
<dbReference type="InterPro" id="IPR043129">
    <property type="entry name" value="ATPase_NBD"/>
</dbReference>
<dbReference type="InterPro" id="IPR004372">
    <property type="entry name" value="Ac/propionate_kinase"/>
</dbReference>
<keyword evidence="5 6" id="KW-0067">ATP-binding</keyword>
<proteinExistence type="inferred from homology"/>
<keyword evidence="6" id="KW-0479">Metal-binding</keyword>
<comment type="cofactor">
    <cofactor evidence="6">
        <name>Mg(2+)</name>
        <dbReference type="ChEBI" id="CHEBI:18420"/>
    </cofactor>
    <cofactor evidence="6">
        <name>Mn(2+)</name>
        <dbReference type="ChEBI" id="CHEBI:29035"/>
    </cofactor>
    <text evidence="6">Mg(2+). Can also accept Mn(2+).</text>
</comment>
<dbReference type="GO" id="GO:0005737">
    <property type="term" value="C:cytoplasm"/>
    <property type="evidence" value="ECO:0007669"/>
    <property type="project" value="UniProtKB-SubCell"/>
</dbReference>
<dbReference type="HAMAP" id="MF_00020">
    <property type="entry name" value="Acetate_kinase"/>
    <property type="match status" value="1"/>
</dbReference>
<dbReference type="UniPathway" id="UPA00340">
    <property type="reaction ID" value="UER00458"/>
</dbReference>
<comment type="function">
    <text evidence="6">Catalyzes the formation of acetyl phosphate from acetate and ATP. Can also catalyze the reverse reaction.</text>
</comment>
<evidence type="ECO:0000256" key="5">
    <source>
        <dbReference type="ARBA" id="ARBA00022840"/>
    </source>
</evidence>
<evidence type="ECO:0000256" key="1">
    <source>
        <dbReference type="ARBA" id="ARBA00008748"/>
    </source>
</evidence>
<feature type="binding site" evidence="6">
    <location>
        <begin position="283"/>
        <end position="285"/>
    </location>
    <ligand>
        <name>ATP</name>
        <dbReference type="ChEBI" id="CHEBI:30616"/>
    </ligand>
</feature>
<evidence type="ECO:0000313" key="9">
    <source>
        <dbReference type="Proteomes" id="UP000003752"/>
    </source>
</evidence>
<dbReference type="Proteomes" id="UP000003752">
    <property type="component" value="Unassembled WGS sequence"/>
</dbReference>
<dbReference type="GO" id="GO:0006083">
    <property type="term" value="P:acetate metabolic process"/>
    <property type="evidence" value="ECO:0007669"/>
    <property type="project" value="TreeGrafter"/>
</dbReference>
<dbReference type="HOGENOM" id="CLU_020352_0_1_9"/>
<comment type="pathway">
    <text evidence="6">Metabolic intermediate biosynthesis; acetyl-CoA biosynthesis; acetyl-CoA from acetate: step 1/2.</text>
</comment>
<keyword evidence="2 6" id="KW-0808">Transferase</keyword>
<evidence type="ECO:0000256" key="2">
    <source>
        <dbReference type="ARBA" id="ARBA00022679"/>
    </source>
</evidence>